<evidence type="ECO:0000256" key="3">
    <source>
        <dbReference type="ARBA" id="ARBA00022448"/>
    </source>
</evidence>
<feature type="compositionally biased region" description="Polar residues" evidence="9">
    <location>
        <begin position="195"/>
        <end position="206"/>
    </location>
</feature>
<feature type="transmembrane region" description="Helical" evidence="8">
    <location>
        <begin position="20"/>
        <end position="39"/>
    </location>
</feature>
<gene>
    <name evidence="10" type="ORF">WHR41_09123</name>
</gene>
<evidence type="ECO:0000256" key="8">
    <source>
        <dbReference type="RuleBase" id="RU362088"/>
    </source>
</evidence>
<evidence type="ECO:0000256" key="1">
    <source>
        <dbReference type="ARBA" id="ARBA00004141"/>
    </source>
</evidence>
<feature type="region of interest" description="Disordered" evidence="9">
    <location>
        <begin position="174"/>
        <end position="206"/>
    </location>
</feature>
<keyword evidence="5 8" id="KW-1133">Transmembrane helix</keyword>
<evidence type="ECO:0000256" key="9">
    <source>
        <dbReference type="SAM" id="MobiDB-lite"/>
    </source>
</evidence>
<evidence type="ECO:0000256" key="2">
    <source>
        <dbReference type="ARBA" id="ARBA00006939"/>
    </source>
</evidence>
<protein>
    <recommendedName>
        <fullName evidence="12">ZIP zinc/iron transport family</fullName>
    </recommendedName>
</protein>
<evidence type="ECO:0000256" key="6">
    <source>
        <dbReference type="ARBA" id="ARBA00023065"/>
    </source>
</evidence>
<dbReference type="GO" id="GO:0071578">
    <property type="term" value="P:zinc ion import across plasma membrane"/>
    <property type="evidence" value="ECO:0007669"/>
    <property type="project" value="TreeGrafter"/>
</dbReference>
<dbReference type="Proteomes" id="UP000803884">
    <property type="component" value="Unassembled WGS sequence"/>
</dbReference>
<name>A0AB34KBE2_9PEZI</name>
<keyword evidence="11" id="KW-1185">Reference proteome</keyword>
<dbReference type="RefSeq" id="XP_069225362.1">
    <property type="nucleotide sequence ID" value="XM_069377727.1"/>
</dbReference>
<feature type="compositionally biased region" description="Basic and acidic residues" evidence="9">
    <location>
        <begin position="185"/>
        <end position="194"/>
    </location>
</feature>
<comment type="caution">
    <text evidence="10">The sequence shown here is derived from an EMBL/GenBank/DDBJ whole genome shotgun (WGS) entry which is preliminary data.</text>
</comment>
<comment type="subcellular location">
    <subcellularLocation>
        <location evidence="1 8">Membrane</location>
        <topology evidence="1 8">Multi-pass membrane protein</topology>
    </subcellularLocation>
</comment>
<dbReference type="Pfam" id="PF02535">
    <property type="entry name" value="Zip"/>
    <property type="match status" value="1"/>
</dbReference>
<feature type="transmembrane region" description="Helical" evidence="8">
    <location>
        <begin position="214"/>
        <end position="242"/>
    </location>
</feature>
<feature type="transmembrane region" description="Helical" evidence="8">
    <location>
        <begin position="355"/>
        <end position="373"/>
    </location>
</feature>
<dbReference type="NCBIfam" id="TIGR00820">
    <property type="entry name" value="zip"/>
    <property type="match status" value="1"/>
</dbReference>
<dbReference type="GO" id="GO:0005886">
    <property type="term" value="C:plasma membrane"/>
    <property type="evidence" value="ECO:0007669"/>
    <property type="project" value="TreeGrafter"/>
</dbReference>
<proteinExistence type="inferred from homology"/>
<dbReference type="PANTHER" id="PTHR11040:SF69">
    <property type="entry name" value="ZINC-REGULATED TRANSPORTER 2"/>
    <property type="match status" value="1"/>
</dbReference>
<evidence type="ECO:0000313" key="10">
    <source>
        <dbReference type="EMBL" id="KAL1582255.1"/>
    </source>
</evidence>
<evidence type="ECO:0000313" key="11">
    <source>
        <dbReference type="Proteomes" id="UP000803884"/>
    </source>
</evidence>
<feature type="transmembrane region" description="Helical" evidence="8">
    <location>
        <begin position="51"/>
        <end position="72"/>
    </location>
</feature>
<feature type="transmembrane region" description="Helical" evidence="8">
    <location>
        <begin position="282"/>
        <end position="302"/>
    </location>
</feature>
<evidence type="ECO:0000256" key="7">
    <source>
        <dbReference type="ARBA" id="ARBA00023136"/>
    </source>
</evidence>
<feature type="transmembrane region" description="Helical" evidence="8">
    <location>
        <begin position="248"/>
        <end position="270"/>
    </location>
</feature>
<evidence type="ECO:0000256" key="5">
    <source>
        <dbReference type="ARBA" id="ARBA00022989"/>
    </source>
</evidence>
<keyword evidence="3 8" id="KW-0813">Transport</keyword>
<comment type="similarity">
    <text evidence="2 8">Belongs to the ZIP transporter (TC 2.A.5) family.</text>
</comment>
<feature type="transmembrane region" description="Helical" evidence="8">
    <location>
        <begin position="314"/>
        <end position="334"/>
    </location>
</feature>
<evidence type="ECO:0008006" key="12">
    <source>
        <dbReference type="Google" id="ProtNLM"/>
    </source>
</evidence>
<dbReference type="GeneID" id="96010565"/>
<keyword evidence="4 8" id="KW-0812">Transmembrane</keyword>
<dbReference type="PANTHER" id="PTHR11040">
    <property type="entry name" value="ZINC/IRON TRANSPORTER"/>
    <property type="match status" value="1"/>
</dbReference>
<dbReference type="InterPro" id="IPR004698">
    <property type="entry name" value="Zn/Fe_permease_fun/pln"/>
</dbReference>
<dbReference type="AlphaFoldDB" id="A0AB34KBE2"/>
<keyword evidence="7 8" id="KW-0472">Membrane</keyword>
<dbReference type="GO" id="GO:0000007">
    <property type="term" value="F:low-affinity zinc ion transmembrane transporter activity"/>
    <property type="evidence" value="ECO:0007669"/>
    <property type="project" value="TreeGrafter"/>
</dbReference>
<dbReference type="EMBL" id="JAAQHG020000057">
    <property type="protein sequence ID" value="KAL1582255.1"/>
    <property type="molecule type" value="Genomic_DNA"/>
</dbReference>
<feature type="transmembrane region" description="Helical" evidence="8">
    <location>
        <begin position="92"/>
        <end position="111"/>
    </location>
</feature>
<sequence>MSDCPTNNDFDGRLGVRVSSIFVILVGSSLGAWFPVFAARHRGVGVPSWMFFVAKFFGSGVIIATAFIHLLAPAHEALSDECLTGAIIQYPWVEGISLMAVFALFVVELMTMRFARFGHLHNHDHDVERRPVNHTPDTENSLGYHDEPLKGKGATGAVHEPVGILLRDSLYGHPSASPAGPQVPGDDHFSHARDQSPTSTHAQIRTRTFDPDSYAAQITSIAILEFGVIFHSVFIGLTLAVAGEEFPILYVVLVFHQTFEGFALGSRLAVVEWPKSKRWTPYWLGLGYAISTPIAISIGLGMRRSFAPGSQTTLIVYGVFDSISAGILIYTGLVELIAREFIFSGDMQRAPLREVVGAVVTMAVGAFLMALLGKWA</sequence>
<accession>A0AB34KBE2</accession>
<organism evidence="10 11">
    <name type="scientific">Cladosporium halotolerans</name>
    <dbReference type="NCBI Taxonomy" id="1052096"/>
    <lineage>
        <taxon>Eukaryota</taxon>
        <taxon>Fungi</taxon>
        <taxon>Dikarya</taxon>
        <taxon>Ascomycota</taxon>
        <taxon>Pezizomycotina</taxon>
        <taxon>Dothideomycetes</taxon>
        <taxon>Dothideomycetidae</taxon>
        <taxon>Cladosporiales</taxon>
        <taxon>Cladosporiaceae</taxon>
        <taxon>Cladosporium</taxon>
    </lineage>
</organism>
<reference evidence="10 11" key="1">
    <citation type="journal article" date="2020" name="Microbiol. Resour. Announc.">
        <title>Draft Genome Sequence of a Cladosporium Species Isolated from the Mesophotic Ascidian Didemnum maculosum.</title>
        <authorList>
            <person name="Gioti A."/>
            <person name="Siaperas R."/>
            <person name="Nikolaivits E."/>
            <person name="Le Goff G."/>
            <person name="Ouazzani J."/>
            <person name="Kotoulas G."/>
            <person name="Topakas E."/>
        </authorList>
    </citation>
    <scope>NUCLEOTIDE SEQUENCE [LARGE SCALE GENOMIC DNA]</scope>
    <source>
        <strain evidence="10 11">TM138-S3</strain>
    </source>
</reference>
<evidence type="ECO:0000256" key="4">
    <source>
        <dbReference type="ARBA" id="ARBA00022692"/>
    </source>
</evidence>
<keyword evidence="6 8" id="KW-0406">Ion transport</keyword>
<dbReference type="InterPro" id="IPR003689">
    <property type="entry name" value="ZIP"/>
</dbReference>